<name>A0A7W6E9P4_9HYPH</name>
<accession>A0A7W6E9P4</accession>
<sequence length="120" mass="12880">MNATRHRPTVDLALLFAGFTLWAAAFVTLYALLSLGCAWRWETVALGPVSLHRAALVGVWLAYAGAAAALAVWTRRRARRLADAGDPSAFLARASFWTNGVAFGATVLNFMPVLSLSTCL</sequence>
<dbReference type="EMBL" id="JACIEK010000001">
    <property type="protein sequence ID" value="MBB3997298.1"/>
    <property type="molecule type" value="Genomic_DNA"/>
</dbReference>
<feature type="transmembrane region" description="Helical" evidence="1">
    <location>
        <begin position="94"/>
        <end position="114"/>
    </location>
</feature>
<keyword evidence="1" id="KW-0472">Membrane</keyword>
<feature type="transmembrane region" description="Helical" evidence="1">
    <location>
        <begin position="12"/>
        <end position="33"/>
    </location>
</feature>
<comment type="caution">
    <text evidence="2">The sequence shown here is derived from an EMBL/GenBank/DDBJ whole genome shotgun (WGS) entry which is preliminary data.</text>
</comment>
<keyword evidence="1" id="KW-0812">Transmembrane</keyword>
<dbReference type="Proteomes" id="UP000542776">
    <property type="component" value="Unassembled WGS sequence"/>
</dbReference>
<keyword evidence="3" id="KW-1185">Reference proteome</keyword>
<protein>
    <submittedName>
        <fullName evidence="2">Uncharacterized protein</fullName>
    </submittedName>
</protein>
<evidence type="ECO:0000313" key="3">
    <source>
        <dbReference type="Proteomes" id="UP000542776"/>
    </source>
</evidence>
<evidence type="ECO:0000313" key="2">
    <source>
        <dbReference type="EMBL" id="MBB3997298.1"/>
    </source>
</evidence>
<proteinExistence type="predicted"/>
<reference evidence="2 3" key="1">
    <citation type="submission" date="2020-08" db="EMBL/GenBank/DDBJ databases">
        <title>Genomic Encyclopedia of Type Strains, Phase IV (KMG-IV): sequencing the most valuable type-strain genomes for metagenomic binning, comparative biology and taxonomic classification.</title>
        <authorList>
            <person name="Goeker M."/>
        </authorList>
    </citation>
    <scope>NUCLEOTIDE SEQUENCE [LARGE SCALE GENOMIC DNA]</scope>
    <source>
        <strain evidence="2 3">DSM 102238</strain>
    </source>
</reference>
<gene>
    <name evidence="2" type="ORF">GGR04_001119</name>
</gene>
<evidence type="ECO:0000256" key="1">
    <source>
        <dbReference type="SAM" id="Phobius"/>
    </source>
</evidence>
<dbReference type="RefSeq" id="WP_183198656.1">
    <property type="nucleotide sequence ID" value="NZ_JACIEK010000001.1"/>
</dbReference>
<feature type="transmembrane region" description="Helical" evidence="1">
    <location>
        <begin position="53"/>
        <end position="73"/>
    </location>
</feature>
<keyword evidence="1" id="KW-1133">Transmembrane helix</keyword>
<dbReference type="AlphaFoldDB" id="A0A7W6E9P4"/>
<organism evidence="2 3">
    <name type="scientific">Aureimonas pseudogalii</name>
    <dbReference type="NCBI Taxonomy" id="1744844"/>
    <lineage>
        <taxon>Bacteria</taxon>
        <taxon>Pseudomonadati</taxon>
        <taxon>Pseudomonadota</taxon>
        <taxon>Alphaproteobacteria</taxon>
        <taxon>Hyphomicrobiales</taxon>
        <taxon>Aurantimonadaceae</taxon>
        <taxon>Aureimonas</taxon>
    </lineage>
</organism>